<evidence type="ECO:0000256" key="8">
    <source>
        <dbReference type="ARBA" id="ARBA00023033"/>
    </source>
</evidence>
<dbReference type="PANTHER" id="PTHR46300">
    <property type="entry name" value="P450, PUTATIVE (EUROFUNG)-RELATED-RELATED"/>
    <property type="match status" value="1"/>
</dbReference>
<dbReference type="GO" id="GO:0004497">
    <property type="term" value="F:monooxygenase activity"/>
    <property type="evidence" value="ECO:0007669"/>
    <property type="project" value="UniProtKB-KW"/>
</dbReference>
<dbReference type="Gene3D" id="1.10.630.10">
    <property type="entry name" value="Cytochrome P450"/>
    <property type="match status" value="1"/>
</dbReference>
<gene>
    <name evidence="10" type="ORF">AMATHDRAFT_81734</name>
</gene>
<dbReference type="GO" id="GO:0016705">
    <property type="term" value="F:oxidoreductase activity, acting on paired donors, with incorporation or reduction of molecular oxygen"/>
    <property type="evidence" value="ECO:0007669"/>
    <property type="project" value="InterPro"/>
</dbReference>
<evidence type="ECO:0008006" key="12">
    <source>
        <dbReference type="Google" id="ProtNLM"/>
    </source>
</evidence>
<keyword evidence="5 9" id="KW-0479">Metal-binding</keyword>
<reference evidence="10 11" key="1">
    <citation type="submission" date="2014-02" db="EMBL/GenBank/DDBJ databases">
        <title>Transposable element dynamics among asymbiotic and ectomycorrhizal Amanita fungi.</title>
        <authorList>
            <consortium name="DOE Joint Genome Institute"/>
            <person name="Hess J."/>
            <person name="Skrede I."/>
            <person name="Wolfe B."/>
            <person name="LaButti K."/>
            <person name="Ohm R.A."/>
            <person name="Grigoriev I.V."/>
            <person name="Pringle A."/>
        </authorList>
    </citation>
    <scope>NUCLEOTIDE SEQUENCE [LARGE SCALE GENOMIC DNA]</scope>
    <source>
        <strain evidence="10 11">SKay4041</strain>
    </source>
</reference>
<keyword evidence="4 9" id="KW-0349">Heme</keyword>
<dbReference type="GO" id="GO:0005506">
    <property type="term" value="F:iron ion binding"/>
    <property type="evidence" value="ECO:0007669"/>
    <property type="project" value="InterPro"/>
</dbReference>
<dbReference type="STRING" id="703135.A0A2A9NLG2"/>
<evidence type="ECO:0000256" key="3">
    <source>
        <dbReference type="ARBA" id="ARBA00010617"/>
    </source>
</evidence>
<organism evidence="10 11">
    <name type="scientific">Amanita thiersii Skay4041</name>
    <dbReference type="NCBI Taxonomy" id="703135"/>
    <lineage>
        <taxon>Eukaryota</taxon>
        <taxon>Fungi</taxon>
        <taxon>Dikarya</taxon>
        <taxon>Basidiomycota</taxon>
        <taxon>Agaricomycotina</taxon>
        <taxon>Agaricomycetes</taxon>
        <taxon>Agaricomycetidae</taxon>
        <taxon>Agaricales</taxon>
        <taxon>Pluteineae</taxon>
        <taxon>Amanitaceae</taxon>
        <taxon>Amanita</taxon>
    </lineage>
</organism>
<keyword evidence="8" id="KW-0503">Monooxygenase</keyword>
<protein>
    <recommendedName>
        <fullName evidence="12">Cytochrome P450</fullName>
    </recommendedName>
</protein>
<keyword evidence="11" id="KW-1185">Reference proteome</keyword>
<feature type="binding site" description="axial binding residue" evidence="9">
    <location>
        <position position="473"/>
    </location>
    <ligand>
        <name>heme</name>
        <dbReference type="ChEBI" id="CHEBI:30413"/>
    </ligand>
    <ligandPart>
        <name>Fe</name>
        <dbReference type="ChEBI" id="CHEBI:18248"/>
    </ligandPart>
</feature>
<sequence>MEKLLHGDGLGPQQAGLLAAFSLLALVTFSKYSVFRGKTDVPYPPGPKPRFFWGNALDIPTVKPWVKYSEWSRQFNSDILHMTALGTHIIVLQNRGDAIALLEKRSSQYSNRPFVPIFDLLDMKENTVVIQYGEMWRQQRRILQHHFKAGAISQYQSVQLEKVHGLLYNLLNTPENFYSHCKKAVAAISLAVTYGHEMGTDENDYLYRVAELTAKAAEELSMPGRTLINLLPFLKYIPSWFPGATIQREAADVRKVADVYKNRPYDSLKKDLATGIANPCMLSKILEQQEKLGNMAVEERVVKEAIATVYLAGAETTADVTLMFLMAMALHPDVAKKAQKELDRVVGLERLPTLEDREALPYLEAIIREVLRWNPVTPLAFPHSVTQDDVYKGYRIPKGAIIFPNVWAMMHDESRYKDPGKFIPERFFQDDGTLNDDRVDIIFGFGRRCGLSEGQPHVRRSHMPSVSSLHSQCLGQHFGLSTLWIIVASVLACFDISPAKDEEGKDIPIDKNNITSGIVCHILPFKCSIKPRSRRAAELILSLHEDTKSAR</sequence>
<evidence type="ECO:0000256" key="4">
    <source>
        <dbReference type="ARBA" id="ARBA00022617"/>
    </source>
</evidence>
<proteinExistence type="inferred from homology"/>
<keyword evidence="7 9" id="KW-0408">Iron</keyword>
<dbReference type="Pfam" id="PF00067">
    <property type="entry name" value="p450"/>
    <property type="match status" value="1"/>
</dbReference>
<dbReference type="SUPFAM" id="SSF48264">
    <property type="entry name" value="Cytochrome P450"/>
    <property type="match status" value="1"/>
</dbReference>
<name>A0A2A9NLG2_9AGAR</name>
<evidence type="ECO:0000256" key="1">
    <source>
        <dbReference type="ARBA" id="ARBA00001971"/>
    </source>
</evidence>
<dbReference type="PANTHER" id="PTHR46300:SF7">
    <property type="entry name" value="P450, PUTATIVE (EUROFUNG)-RELATED"/>
    <property type="match status" value="1"/>
</dbReference>
<evidence type="ECO:0000256" key="2">
    <source>
        <dbReference type="ARBA" id="ARBA00005179"/>
    </source>
</evidence>
<comment type="pathway">
    <text evidence="2">Secondary metabolite biosynthesis.</text>
</comment>
<dbReference type="OrthoDB" id="2789670at2759"/>
<evidence type="ECO:0000313" key="10">
    <source>
        <dbReference type="EMBL" id="PFH48550.1"/>
    </source>
</evidence>
<comment type="similarity">
    <text evidence="3">Belongs to the cytochrome P450 family.</text>
</comment>
<comment type="cofactor">
    <cofactor evidence="1 9">
        <name>heme</name>
        <dbReference type="ChEBI" id="CHEBI:30413"/>
    </cofactor>
</comment>
<dbReference type="Proteomes" id="UP000242287">
    <property type="component" value="Unassembled WGS sequence"/>
</dbReference>
<dbReference type="InterPro" id="IPR001128">
    <property type="entry name" value="Cyt_P450"/>
</dbReference>
<evidence type="ECO:0000313" key="11">
    <source>
        <dbReference type="Proteomes" id="UP000242287"/>
    </source>
</evidence>
<dbReference type="InterPro" id="IPR036396">
    <property type="entry name" value="Cyt_P450_sf"/>
</dbReference>
<dbReference type="InterPro" id="IPR002401">
    <property type="entry name" value="Cyt_P450_E_grp-I"/>
</dbReference>
<dbReference type="EMBL" id="KZ302058">
    <property type="protein sequence ID" value="PFH48550.1"/>
    <property type="molecule type" value="Genomic_DNA"/>
</dbReference>
<evidence type="ECO:0000256" key="7">
    <source>
        <dbReference type="ARBA" id="ARBA00023004"/>
    </source>
</evidence>
<keyword evidence="6" id="KW-0560">Oxidoreductase</keyword>
<evidence type="ECO:0000256" key="9">
    <source>
        <dbReference type="PIRSR" id="PIRSR602401-1"/>
    </source>
</evidence>
<accession>A0A2A9NLG2</accession>
<evidence type="ECO:0000256" key="5">
    <source>
        <dbReference type="ARBA" id="ARBA00022723"/>
    </source>
</evidence>
<dbReference type="InterPro" id="IPR050364">
    <property type="entry name" value="Cytochrome_P450_fung"/>
</dbReference>
<dbReference type="CDD" id="cd11065">
    <property type="entry name" value="CYP64-like"/>
    <property type="match status" value="1"/>
</dbReference>
<evidence type="ECO:0000256" key="6">
    <source>
        <dbReference type="ARBA" id="ARBA00023002"/>
    </source>
</evidence>
<dbReference type="AlphaFoldDB" id="A0A2A9NLG2"/>
<dbReference type="PRINTS" id="PR00463">
    <property type="entry name" value="EP450I"/>
</dbReference>
<dbReference type="GO" id="GO:0020037">
    <property type="term" value="F:heme binding"/>
    <property type="evidence" value="ECO:0007669"/>
    <property type="project" value="InterPro"/>
</dbReference>